<accession>A0A2U9AVU5</accession>
<keyword evidence="1" id="KW-0812">Transmembrane</keyword>
<evidence type="ECO:0000313" key="2">
    <source>
        <dbReference type="EMBL" id="AWO95748.1"/>
    </source>
</evidence>
<evidence type="ECO:0000256" key="1">
    <source>
        <dbReference type="SAM" id="Phobius"/>
    </source>
</evidence>
<sequence length="88" mass="10022">MHEEIHAHVYIHVYIHVCMNFFMHVYIHRHMGLLKICGAPPFTPAVLHREPDPCAGTSSISAILFNRTKKLDLRAESSSQIVKTQVLS</sequence>
<keyword evidence="3" id="KW-1185">Reference proteome</keyword>
<proteinExistence type="predicted"/>
<name>A0A2U9AVU5_SCOMX</name>
<feature type="transmembrane region" description="Helical" evidence="1">
    <location>
        <begin position="6"/>
        <end position="27"/>
    </location>
</feature>
<dbReference type="EMBL" id="CP026243">
    <property type="protein sequence ID" value="AWO95748.1"/>
    <property type="molecule type" value="Genomic_DNA"/>
</dbReference>
<keyword evidence="1" id="KW-1133">Transmembrane helix</keyword>
<reference evidence="2 3" key="1">
    <citation type="submission" date="2017-12" db="EMBL/GenBank/DDBJ databases">
        <title>Integrating genomic resources of turbot (Scophthalmus maximus) in depth evaluation of genetic and physical mapping variation across individuals.</title>
        <authorList>
            <person name="Martinez P."/>
        </authorList>
    </citation>
    <scope>NUCLEOTIDE SEQUENCE [LARGE SCALE GENOMIC DNA]</scope>
</reference>
<dbReference type="Proteomes" id="UP000246464">
    <property type="component" value="Chromosome 1"/>
</dbReference>
<dbReference type="AlphaFoldDB" id="A0A2U9AVU5"/>
<evidence type="ECO:0000313" key="3">
    <source>
        <dbReference type="Proteomes" id="UP000246464"/>
    </source>
</evidence>
<organism evidence="2 3">
    <name type="scientific">Scophthalmus maximus</name>
    <name type="common">Turbot</name>
    <name type="synonym">Psetta maxima</name>
    <dbReference type="NCBI Taxonomy" id="52904"/>
    <lineage>
        <taxon>Eukaryota</taxon>
        <taxon>Metazoa</taxon>
        <taxon>Chordata</taxon>
        <taxon>Craniata</taxon>
        <taxon>Vertebrata</taxon>
        <taxon>Euteleostomi</taxon>
        <taxon>Actinopterygii</taxon>
        <taxon>Neopterygii</taxon>
        <taxon>Teleostei</taxon>
        <taxon>Neoteleostei</taxon>
        <taxon>Acanthomorphata</taxon>
        <taxon>Carangaria</taxon>
        <taxon>Pleuronectiformes</taxon>
        <taxon>Pleuronectoidei</taxon>
        <taxon>Scophthalmidae</taxon>
        <taxon>Scophthalmus</taxon>
    </lineage>
</organism>
<protein>
    <submittedName>
        <fullName evidence="2">Uncharacterized protein</fullName>
    </submittedName>
</protein>
<gene>
    <name evidence="2" type="ORF">SMAX5B_002436</name>
</gene>
<keyword evidence="1" id="KW-0472">Membrane</keyword>